<dbReference type="CDD" id="cd01650">
    <property type="entry name" value="RT_nLTR_like"/>
    <property type="match status" value="1"/>
</dbReference>
<dbReference type="WBParaSite" id="SPAL_0001517700.1">
    <property type="protein sequence ID" value="SPAL_0001517700.1"/>
    <property type="gene ID" value="SPAL_0001517700"/>
</dbReference>
<reference evidence="3" key="1">
    <citation type="submission" date="2017-02" db="UniProtKB">
        <authorList>
            <consortium name="WormBaseParasite"/>
        </authorList>
    </citation>
    <scope>IDENTIFICATION</scope>
</reference>
<dbReference type="Pfam" id="PF00078">
    <property type="entry name" value="RVT_1"/>
    <property type="match status" value="1"/>
</dbReference>
<evidence type="ECO:0000313" key="2">
    <source>
        <dbReference type="Proteomes" id="UP000046392"/>
    </source>
</evidence>
<protein>
    <submittedName>
        <fullName evidence="3">Reverse transcriptase domain-containing protein</fullName>
    </submittedName>
</protein>
<proteinExistence type="predicted"/>
<name>A0A0N5CBB4_STREA</name>
<sequence length="338" mass="39400">MNECNIVLIKKPSSISNDISSFRPISILQTIFKIYTGTLLERIQDKIENCVSSSQAGFFRKRNTLNQILQFCTIIQTCREYKKDLYAIFIDFKKAFDSVNHSWLLYSLAINDFDEELVSTIHILQSKLGIRQGDTLSPKLFILLLEIILKNAQYDLDDCFKKEESNLVKVMIDGTSTVRFKLEFADDIVIYTYDQKLTEKIAQVIEYHARKTGLELNKDKTKMMATQYKKKLDNPIYEVVSNYKYLGRVVSMDLNGDNNDFNERAKATWRARFKNKELLNRADYKNKLKIYNCIIRLATLYSIESMRPTIMLINKFVSLEKKVLFSKKRSILLSASKI</sequence>
<feature type="domain" description="Reverse transcriptase" evidence="1">
    <location>
        <begin position="1"/>
        <end position="250"/>
    </location>
</feature>
<dbReference type="Proteomes" id="UP000046392">
    <property type="component" value="Unplaced"/>
</dbReference>
<evidence type="ECO:0000313" key="3">
    <source>
        <dbReference type="WBParaSite" id="SPAL_0001517700.1"/>
    </source>
</evidence>
<dbReference type="PANTHER" id="PTHR47027:SF20">
    <property type="entry name" value="REVERSE TRANSCRIPTASE-LIKE PROTEIN WITH RNA-DIRECTED DNA POLYMERASE DOMAIN"/>
    <property type="match status" value="1"/>
</dbReference>
<dbReference type="PANTHER" id="PTHR47027">
    <property type="entry name" value="REVERSE TRANSCRIPTASE DOMAIN-CONTAINING PROTEIN"/>
    <property type="match status" value="1"/>
</dbReference>
<dbReference type="SUPFAM" id="SSF56672">
    <property type="entry name" value="DNA/RNA polymerases"/>
    <property type="match status" value="1"/>
</dbReference>
<dbReference type="InterPro" id="IPR043128">
    <property type="entry name" value="Rev_trsase/Diguanyl_cyclase"/>
</dbReference>
<evidence type="ECO:0000259" key="1">
    <source>
        <dbReference type="PROSITE" id="PS50878"/>
    </source>
</evidence>
<dbReference type="PROSITE" id="PS50878">
    <property type="entry name" value="RT_POL"/>
    <property type="match status" value="1"/>
</dbReference>
<dbReference type="InterPro" id="IPR043502">
    <property type="entry name" value="DNA/RNA_pol_sf"/>
</dbReference>
<dbReference type="InterPro" id="IPR000477">
    <property type="entry name" value="RT_dom"/>
</dbReference>
<accession>A0A0N5CBB4</accession>
<dbReference type="AlphaFoldDB" id="A0A0N5CBB4"/>
<dbReference type="Gene3D" id="3.30.70.270">
    <property type="match status" value="1"/>
</dbReference>
<organism evidence="2 3">
    <name type="scientific">Strongyloides papillosus</name>
    <name type="common">Intestinal threadworm</name>
    <dbReference type="NCBI Taxonomy" id="174720"/>
    <lineage>
        <taxon>Eukaryota</taxon>
        <taxon>Metazoa</taxon>
        <taxon>Ecdysozoa</taxon>
        <taxon>Nematoda</taxon>
        <taxon>Chromadorea</taxon>
        <taxon>Rhabditida</taxon>
        <taxon>Tylenchina</taxon>
        <taxon>Panagrolaimomorpha</taxon>
        <taxon>Strongyloidoidea</taxon>
        <taxon>Strongyloididae</taxon>
        <taxon>Strongyloides</taxon>
    </lineage>
</organism>
<keyword evidence="2" id="KW-1185">Reference proteome</keyword>